<organism evidence="1 2">
    <name type="scientific">Gulbenkiania indica</name>
    <dbReference type="NCBI Taxonomy" id="375574"/>
    <lineage>
        <taxon>Bacteria</taxon>
        <taxon>Pseudomonadati</taxon>
        <taxon>Pseudomonadota</taxon>
        <taxon>Betaproteobacteria</taxon>
        <taxon>Neisseriales</taxon>
        <taxon>Chromobacteriaceae</taxon>
        <taxon>Gulbenkiania</taxon>
    </lineage>
</organism>
<dbReference type="STRING" id="375574.GCA_001418035_02117"/>
<accession>A0A0K6H2Q5</accession>
<protein>
    <submittedName>
        <fullName evidence="1">Uncharacterized conserved protein YbbK, DUF523 family</fullName>
    </submittedName>
</protein>
<dbReference type="EMBL" id="CYHA01000005">
    <property type="protein sequence ID" value="CUA85263.1"/>
    <property type="molecule type" value="Genomic_DNA"/>
</dbReference>
<gene>
    <name evidence="1" type="ORF">Ga0061063_2332</name>
</gene>
<dbReference type="RefSeq" id="WP_055434229.1">
    <property type="nucleotide sequence ID" value="NZ_CYHA01000005.1"/>
</dbReference>
<sequence>MHDPLPLPFAATADSRPALLVSACLLGAPVRYDGTAKPLPEGTQASLAHQWQLIAVCPERLGGLPTPRPAAEILEGDGRSVLAGQAQVCDAQGGCHTAAFVQGAHLALALAQRCGARHALLKAHSPSCGSGRIHDGQFGGTLRPGDGVSTALLREAGITVFSEQDLQHGGLPGLAEAVPS</sequence>
<reference evidence="2" key="1">
    <citation type="submission" date="2015-08" db="EMBL/GenBank/DDBJ databases">
        <authorList>
            <person name="Varghese N."/>
        </authorList>
    </citation>
    <scope>NUCLEOTIDE SEQUENCE [LARGE SCALE GENOMIC DNA]</scope>
    <source>
        <strain evidence="2">DSM 17901</strain>
    </source>
</reference>
<dbReference type="PANTHER" id="PTHR30087">
    <property type="entry name" value="INNER MEMBRANE PROTEIN"/>
    <property type="match status" value="1"/>
</dbReference>
<proteinExistence type="predicted"/>
<name>A0A0K6H2Q5_9NEIS</name>
<dbReference type="Pfam" id="PF04463">
    <property type="entry name" value="2-thiour_desulf"/>
    <property type="match status" value="1"/>
</dbReference>
<dbReference type="Proteomes" id="UP000243535">
    <property type="component" value="Unassembled WGS sequence"/>
</dbReference>
<dbReference type="AlphaFoldDB" id="A0A0K6H2Q5"/>
<dbReference type="OrthoDB" id="495783at2"/>
<evidence type="ECO:0000313" key="1">
    <source>
        <dbReference type="EMBL" id="CUA85263.1"/>
    </source>
</evidence>
<dbReference type="PANTHER" id="PTHR30087:SF1">
    <property type="entry name" value="HYPOTHETICAL CYTOSOLIC PROTEIN"/>
    <property type="match status" value="1"/>
</dbReference>
<evidence type="ECO:0000313" key="2">
    <source>
        <dbReference type="Proteomes" id="UP000243535"/>
    </source>
</evidence>
<keyword evidence="2" id="KW-1185">Reference proteome</keyword>
<dbReference type="InterPro" id="IPR007553">
    <property type="entry name" value="2-thiour_desulf"/>
</dbReference>